<keyword evidence="17 18" id="KW-0131">Cell cycle</keyword>
<evidence type="ECO:0000256" key="11">
    <source>
        <dbReference type="ARBA" id="ARBA00022960"/>
    </source>
</evidence>
<keyword evidence="22" id="KW-1185">Reference proteome</keyword>
<dbReference type="Proteomes" id="UP000078534">
    <property type="component" value="Unassembled WGS sequence"/>
</dbReference>
<comment type="pathway">
    <text evidence="3 17 18">Cell wall biogenesis; peptidoglycan biosynthesis.</text>
</comment>
<evidence type="ECO:0000256" key="14">
    <source>
        <dbReference type="ARBA" id="ARBA00030398"/>
    </source>
</evidence>
<comment type="function">
    <text evidence="1 17 18">Cell wall formation. Catalyzes the addition of glutamate to the nucleotide precursor UDP-N-acetylmuramoyl-L-alanine (UMA).</text>
</comment>
<name>A0A179SS14_9BACI</name>
<dbReference type="HAMAP" id="MF_00639">
    <property type="entry name" value="MurD"/>
    <property type="match status" value="1"/>
</dbReference>
<dbReference type="GO" id="GO:0005737">
    <property type="term" value="C:cytoplasm"/>
    <property type="evidence" value="ECO:0007669"/>
    <property type="project" value="UniProtKB-SubCell"/>
</dbReference>
<dbReference type="GO" id="GO:0051301">
    <property type="term" value="P:cell division"/>
    <property type="evidence" value="ECO:0007669"/>
    <property type="project" value="UniProtKB-KW"/>
</dbReference>
<dbReference type="SUPFAM" id="SSF53623">
    <property type="entry name" value="MurD-like peptide ligases, catalytic domain"/>
    <property type="match status" value="1"/>
</dbReference>
<keyword evidence="13 17" id="KW-0961">Cell wall biogenesis/degradation</keyword>
<keyword evidence="10 17" id="KW-0067">ATP-binding</keyword>
<feature type="domain" description="Mur ligase central" evidence="20">
    <location>
        <begin position="118"/>
        <end position="291"/>
    </location>
</feature>
<organism evidence="21 22">
    <name type="scientific">Metabacillus litoralis</name>
    <dbReference type="NCBI Taxonomy" id="152268"/>
    <lineage>
        <taxon>Bacteria</taxon>
        <taxon>Bacillati</taxon>
        <taxon>Bacillota</taxon>
        <taxon>Bacilli</taxon>
        <taxon>Bacillales</taxon>
        <taxon>Bacillaceae</taxon>
        <taxon>Metabacillus</taxon>
    </lineage>
</organism>
<keyword evidence="8 17" id="KW-0436">Ligase</keyword>
<keyword evidence="12 17" id="KW-0573">Peptidoglycan synthesis</keyword>
<reference evidence="22" key="1">
    <citation type="submission" date="2016-04" db="EMBL/GenBank/DDBJ databases">
        <authorList>
            <person name="Lyu Z."/>
            <person name="Lyu W."/>
        </authorList>
    </citation>
    <scope>NUCLEOTIDE SEQUENCE [LARGE SCALE GENOMIC DNA]</scope>
    <source>
        <strain evidence="22">C44</strain>
    </source>
</reference>
<evidence type="ECO:0000256" key="1">
    <source>
        <dbReference type="ARBA" id="ARBA00002734"/>
    </source>
</evidence>
<evidence type="ECO:0000256" key="18">
    <source>
        <dbReference type="RuleBase" id="RU003664"/>
    </source>
</evidence>
<comment type="similarity">
    <text evidence="4 17">Belongs to the MurCDEF family.</text>
</comment>
<dbReference type="STRING" id="152268.A6K24_25230"/>
<evidence type="ECO:0000256" key="6">
    <source>
        <dbReference type="ARBA" id="ARBA00015655"/>
    </source>
</evidence>
<dbReference type="GO" id="GO:0009252">
    <property type="term" value="P:peptidoglycan biosynthetic process"/>
    <property type="evidence" value="ECO:0007669"/>
    <property type="project" value="UniProtKB-UniRule"/>
</dbReference>
<evidence type="ECO:0000256" key="5">
    <source>
        <dbReference type="ARBA" id="ARBA00012212"/>
    </source>
</evidence>
<dbReference type="GO" id="GO:0008764">
    <property type="term" value="F:UDP-N-acetylmuramoylalanine-D-glutamate ligase activity"/>
    <property type="evidence" value="ECO:0007669"/>
    <property type="project" value="UniProtKB-UniRule"/>
</dbReference>
<dbReference type="GO" id="GO:0008360">
    <property type="term" value="P:regulation of cell shape"/>
    <property type="evidence" value="ECO:0007669"/>
    <property type="project" value="UniProtKB-KW"/>
</dbReference>
<dbReference type="Gene3D" id="3.90.190.20">
    <property type="entry name" value="Mur ligase, C-terminal domain"/>
    <property type="match status" value="1"/>
</dbReference>
<dbReference type="GO" id="GO:0005524">
    <property type="term" value="F:ATP binding"/>
    <property type="evidence" value="ECO:0007669"/>
    <property type="project" value="UniProtKB-UniRule"/>
</dbReference>
<evidence type="ECO:0000313" key="22">
    <source>
        <dbReference type="Proteomes" id="UP000078534"/>
    </source>
</evidence>
<evidence type="ECO:0000256" key="8">
    <source>
        <dbReference type="ARBA" id="ARBA00022598"/>
    </source>
</evidence>
<comment type="caution">
    <text evidence="21">The sequence shown here is derived from an EMBL/GenBank/DDBJ whole genome shotgun (WGS) entry which is preliminary data.</text>
</comment>
<accession>A0A179SS14</accession>
<dbReference type="Pfam" id="PF02875">
    <property type="entry name" value="Mur_ligase_C"/>
    <property type="match status" value="1"/>
</dbReference>
<keyword evidence="11 17" id="KW-0133">Cell shape</keyword>
<evidence type="ECO:0000256" key="15">
    <source>
        <dbReference type="ARBA" id="ARBA00032324"/>
    </source>
</evidence>
<dbReference type="AlphaFoldDB" id="A0A179SS14"/>
<keyword evidence="7 17" id="KW-0963">Cytoplasm</keyword>
<dbReference type="PANTHER" id="PTHR43692">
    <property type="entry name" value="UDP-N-ACETYLMURAMOYLALANINE--D-GLUTAMATE LIGASE"/>
    <property type="match status" value="1"/>
</dbReference>
<keyword evidence="17 18" id="KW-0132">Cell division</keyword>
<evidence type="ECO:0000256" key="4">
    <source>
        <dbReference type="ARBA" id="ARBA00010416"/>
    </source>
</evidence>
<dbReference type="InterPro" id="IPR036565">
    <property type="entry name" value="Mur-like_cat_sf"/>
</dbReference>
<evidence type="ECO:0000256" key="7">
    <source>
        <dbReference type="ARBA" id="ARBA00022490"/>
    </source>
</evidence>
<evidence type="ECO:0000256" key="13">
    <source>
        <dbReference type="ARBA" id="ARBA00023316"/>
    </source>
</evidence>
<comment type="subcellular location">
    <subcellularLocation>
        <location evidence="2 17 18">Cytoplasm</location>
    </subcellularLocation>
</comment>
<evidence type="ECO:0000259" key="19">
    <source>
        <dbReference type="Pfam" id="PF02875"/>
    </source>
</evidence>
<dbReference type="EC" id="6.3.2.9" evidence="5 17"/>
<dbReference type="InterPro" id="IPR004101">
    <property type="entry name" value="Mur_ligase_C"/>
</dbReference>
<evidence type="ECO:0000256" key="9">
    <source>
        <dbReference type="ARBA" id="ARBA00022741"/>
    </source>
</evidence>
<sequence length="451" mass="49784">MKRISDYLHKEVLVIGLAKSGLASAKLLHQLGANVTVNDLKATDTDAAVEELRDLGIQVVCGDHPLSLIKDKTIDLVVKNPGIPYSNPLVALAVEKNLPVITEVELAYKISEADIIAITGSNGKTTTTTLIYEMLKEDQKQPLIAGNIGTVACEVAQNATSDNVIVMELSSFQLLGTIEFKPAIAIILNIFEAHLDYHGTKDEYVFAKGKIYQNQSGSDVSIINLDDQEVCERSEKSHAEKLFFSTTRELESGTYIKDESIWFKNERVIYLKDIVLPGVHNLENILAAVSAVKLKGVSNESIKKVLTSFTGVKHRLQFVDTIESRRFYNDSKATNILATSKALQAFSMPTILLAGGLDRGNEFDELKPYLDNVKAMVLFGETAPKLERIANESGIEVIKRVDNVEQAVSAAFQISEEEDVILLSPACASWDQYKTFEERGDIFIHAVHKLK</sequence>
<feature type="binding site" evidence="17">
    <location>
        <begin position="120"/>
        <end position="126"/>
    </location>
    <ligand>
        <name>ATP</name>
        <dbReference type="ChEBI" id="CHEBI:30616"/>
    </ligand>
</feature>
<protein>
    <recommendedName>
        <fullName evidence="6 17">UDP-N-acetylmuramoylalanine--D-glutamate ligase</fullName>
        <ecNumber evidence="5 17">6.3.2.9</ecNumber>
    </recommendedName>
    <alternativeName>
        <fullName evidence="15 17">D-glutamic acid-adding enzyme</fullName>
    </alternativeName>
    <alternativeName>
        <fullName evidence="14 17">UDP-N-acetylmuramoyl-L-alanyl-D-glutamate synthetase</fullName>
    </alternativeName>
</protein>
<dbReference type="SUPFAM" id="SSF51984">
    <property type="entry name" value="MurCD N-terminal domain"/>
    <property type="match status" value="1"/>
</dbReference>
<dbReference type="OrthoDB" id="9809796at2"/>
<dbReference type="Pfam" id="PF21799">
    <property type="entry name" value="MurD-like_N"/>
    <property type="match status" value="1"/>
</dbReference>
<evidence type="ECO:0000256" key="10">
    <source>
        <dbReference type="ARBA" id="ARBA00022840"/>
    </source>
</evidence>
<dbReference type="EMBL" id="LWSG01000027">
    <property type="protein sequence ID" value="OAS84566.1"/>
    <property type="molecule type" value="Genomic_DNA"/>
</dbReference>
<feature type="domain" description="Mur ligase C-terminal" evidence="19">
    <location>
        <begin position="314"/>
        <end position="427"/>
    </location>
</feature>
<gene>
    <name evidence="17 21" type="primary">murD</name>
    <name evidence="21" type="ORF">A6K24_25230</name>
</gene>
<evidence type="ECO:0000313" key="21">
    <source>
        <dbReference type="EMBL" id="OAS84566.1"/>
    </source>
</evidence>
<dbReference type="InterPro" id="IPR036615">
    <property type="entry name" value="Mur_ligase_C_dom_sf"/>
</dbReference>
<dbReference type="Gene3D" id="3.40.50.720">
    <property type="entry name" value="NAD(P)-binding Rossmann-like Domain"/>
    <property type="match status" value="1"/>
</dbReference>
<dbReference type="UniPathway" id="UPA00219"/>
<evidence type="ECO:0000259" key="20">
    <source>
        <dbReference type="Pfam" id="PF08245"/>
    </source>
</evidence>
<dbReference type="Pfam" id="PF08245">
    <property type="entry name" value="Mur_ligase_M"/>
    <property type="match status" value="1"/>
</dbReference>
<evidence type="ECO:0000256" key="16">
    <source>
        <dbReference type="ARBA" id="ARBA00047632"/>
    </source>
</evidence>
<evidence type="ECO:0000256" key="3">
    <source>
        <dbReference type="ARBA" id="ARBA00004752"/>
    </source>
</evidence>
<dbReference type="Gene3D" id="3.40.1190.10">
    <property type="entry name" value="Mur-like, catalytic domain"/>
    <property type="match status" value="1"/>
</dbReference>
<evidence type="ECO:0000256" key="2">
    <source>
        <dbReference type="ARBA" id="ARBA00004496"/>
    </source>
</evidence>
<comment type="catalytic activity">
    <reaction evidence="16 17 18">
        <text>UDP-N-acetyl-alpha-D-muramoyl-L-alanine + D-glutamate + ATP = UDP-N-acetyl-alpha-D-muramoyl-L-alanyl-D-glutamate + ADP + phosphate + H(+)</text>
        <dbReference type="Rhea" id="RHEA:16429"/>
        <dbReference type="ChEBI" id="CHEBI:15378"/>
        <dbReference type="ChEBI" id="CHEBI:29986"/>
        <dbReference type="ChEBI" id="CHEBI:30616"/>
        <dbReference type="ChEBI" id="CHEBI:43474"/>
        <dbReference type="ChEBI" id="CHEBI:83898"/>
        <dbReference type="ChEBI" id="CHEBI:83900"/>
        <dbReference type="ChEBI" id="CHEBI:456216"/>
        <dbReference type="EC" id="6.3.2.9"/>
    </reaction>
</comment>
<dbReference type="SUPFAM" id="SSF53244">
    <property type="entry name" value="MurD-like peptide ligases, peptide-binding domain"/>
    <property type="match status" value="1"/>
</dbReference>
<evidence type="ECO:0000256" key="17">
    <source>
        <dbReference type="HAMAP-Rule" id="MF_00639"/>
    </source>
</evidence>
<dbReference type="RefSeq" id="WP_066335886.1">
    <property type="nucleotide sequence ID" value="NZ_LWSG01000027.1"/>
</dbReference>
<dbReference type="InterPro" id="IPR005762">
    <property type="entry name" value="MurD"/>
</dbReference>
<proteinExistence type="inferred from homology"/>
<dbReference type="NCBIfam" id="TIGR01087">
    <property type="entry name" value="murD"/>
    <property type="match status" value="1"/>
</dbReference>
<evidence type="ECO:0000256" key="12">
    <source>
        <dbReference type="ARBA" id="ARBA00022984"/>
    </source>
</evidence>
<dbReference type="InterPro" id="IPR013221">
    <property type="entry name" value="Mur_ligase_cen"/>
</dbReference>
<dbReference type="GO" id="GO:0071555">
    <property type="term" value="P:cell wall organization"/>
    <property type="evidence" value="ECO:0007669"/>
    <property type="project" value="UniProtKB-KW"/>
</dbReference>
<keyword evidence="9 17" id="KW-0547">Nucleotide-binding</keyword>
<dbReference type="PANTHER" id="PTHR43692:SF1">
    <property type="entry name" value="UDP-N-ACETYLMURAMOYLALANINE--D-GLUTAMATE LIGASE"/>
    <property type="match status" value="1"/>
</dbReference>